<keyword evidence="2" id="KW-0227">DNA damage</keyword>
<reference evidence="8 9" key="1">
    <citation type="journal article" date="2018" name="Nat. Ecol. Evol.">
        <title>Pezizomycetes genomes reveal the molecular basis of ectomycorrhizal truffle lifestyle.</title>
        <authorList>
            <person name="Murat C."/>
            <person name="Payen T."/>
            <person name="Noel B."/>
            <person name="Kuo A."/>
            <person name="Morin E."/>
            <person name="Chen J."/>
            <person name="Kohler A."/>
            <person name="Krizsan K."/>
            <person name="Balestrini R."/>
            <person name="Da Silva C."/>
            <person name="Montanini B."/>
            <person name="Hainaut M."/>
            <person name="Levati E."/>
            <person name="Barry K.W."/>
            <person name="Belfiori B."/>
            <person name="Cichocki N."/>
            <person name="Clum A."/>
            <person name="Dockter R.B."/>
            <person name="Fauchery L."/>
            <person name="Guy J."/>
            <person name="Iotti M."/>
            <person name="Le Tacon F."/>
            <person name="Lindquist E.A."/>
            <person name="Lipzen A."/>
            <person name="Malagnac F."/>
            <person name="Mello A."/>
            <person name="Molinier V."/>
            <person name="Miyauchi S."/>
            <person name="Poulain J."/>
            <person name="Riccioni C."/>
            <person name="Rubini A."/>
            <person name="Sitrit Y."/>
            <person name="Splivallo R."/>
            <person name="Traeger S."/>
            <person name="Wang M."/>
            <person name="Zifcakova L."/>
            <person name="Wipf D."/>
            <person name="Zambonelli A."/>
            <person name="Paolocci F."/>
            <person name="Nowrousian M."/>
            <person name="Ottonello S."/>
            <person name="Baldrian P."/>
            <person name="Spatafora J.W."/>
            <person name="Henrissat B."/>
            <person name="Nagy L.G."/>
            <person name="Aury J.M."/>
            <person name="Wincker P."/>
            <person name="Grigoriev I.V."/>
            <person name="Bonfante P."/>
            <person name="Martin F.M."/>
        </authorList>
    </citation>
    <scope>NUCLEOTIDE SEQUENCE [LARGE SCALE GENOMIC DNA]</scope>
    <source>
        <strain evidence="8 9">RN42</strain>
    </source>
</reference>
<comment type="subcellular location">
    <subcellularLocation>
        <location evidence="1">Nucleus</location>
    </subcellularLocation>
</comment>
<evidence type="ECO:0000256" key="3">
    <source>
        <dbReference type="ARBA" id="ARBA00023204"/>
    </source>
</evidence>
<dbReference type="GO" id="GO:0006334">
    <property type="term" value="P:nucleosome assembly"/>
    <property type="evidence" value="ECO:0007669"/>
    <property type="project" value="TreeGrafter"/>
</dbReference>
<dbReference type="GO" id="GO:0005634">
    <property type="term" value="C:nucleus"/>
    <property type="evidence" value="ECO:0007669"/>
    <property type="project" value="UniProtKB-SubCell"/>
</dbReference>
<evidence type="ECO:0000256" key="5">
    <source>
        <dbReference type="SAM" id="MobiDB-lite"/>
    </source>
</evidence>
<evidence type="ECO:0000256" key="4">
    <source>
        <dbReference type="ARBA" id="ARBA00023242"/>
    </source>
</evidence>
<dbReference type="STRING" id="1160509.A0A3N4IQ31"/>
<dbReference type="Proteomes" id="UP000275078">
    <property type="component" value="Unassembled WGS sequence"/>
</dbReference>
<evidence type="ECO:0000256" key="1">
    <source>
        <dbReference type="ARBA" id="ARBA00004123"/>
    </source>
</evidence>
<name>A0A3N4IQ31_ASCIM</name>
<dbReference type="GO" id="GO:0006281">
    <property type="term" value="P:DNA repair"/>
    <property type="evidence" value="ECO:0007669"/>
    <property type="project" value="UniProtKB-KW"/>
</dbReference>
<evidence type="ECO:0000259" key="7">
    <source>
        <dbReference type="Pfam" id="PF21796"/>
    </source>
</evidence>
<keyword evidence="3" id="KW-0234">DNA repair</keyword>
<dbReference type="GO" id="GO:0033186">
    <property type="term" value="C:CAF-1 complex"/>
    <property type="evidence" value="ECO:0007669"/>
    <property type="project" value="TreeGrafter"/>
</dbReference>
<dbReference type="OrthoDB" id="79480at2759"/>
<dbReference type="AlphaFoldDB" id="A0A3N4IQ31"/>
<accession>A0A3N4IQ31</accession>
<keyword evidence="4" id="KW-0539">Nucleus</keyword>
<dbReference type="PANTHER" id="PTHR15272">
    <property type="entry name" value="CHROMATIN ASSEMBLY FACTOR 1 SUBUNIT A CAF-1 SUBUNIT A"/>
    <property type="match status" value="1"/>
</dbReference>
<dbReference type="InterPro" id="IPR022043">
    <property type="entry name" value="CAF1A_DD"/>
</dbReference>
<evidence type="ECO:0008006" key="10">
    <source>
        <dbReference type="Google" id="ProtNLM"/>
    </source>
</evidence>
<protein>
    <recommendedName>
        <fullName evidence="10">Chromatin assembly factor 1 subunit A</fullName>
    </recommendedName>
</protein>
<sequence>MEIAPIHRFEKDVEAKEASKRRIDEALEHPADEMEVDDMDIRQILFDALELPPLKRKRGYHGALPRYSTKEVLIKLQNEEAIIPLDSKHKRTSIDEYTRYLNSLPRKMIAAGQYRVPYTGTFTKIPMASGLRTGRNPFQRALPNTNYDYDSEDEWAANEEEEGEDLLSGDEEEEEEEVDDEIQDFLDDEEDPVAPKRRIVMQELDPVCTGLCWSENGRNPNETLDSMKMEVLLETSLPIDPFKDYWSKPATVQAVTKQLANTMLPPSAGGLGRPRNKPLAVTNAKLVSADMMEDFKKAVLDSDDTKTGLIENLKKRFPKATKEAIKQTLEVVAVRVGKKWQLRNDSGV</sequence>
<dbReference type="EMBL" id="ML119650">
    <property type="protein sequence ID" value="RPA86310.1"/>
    <property type="molecule type" value="Genomic_DNA"/>
</dbReference>
<dbReference type="InterPro" id="IPR048800">
    <property type="entry name" value="Cac1-like_C"/>
</dbReference>
<evidence type="ECO:0000313" key="8">
    <source>
        <dbReference type="EMBL" id="RPA86310.1"/>
    </source>
</evidence>
<evidence type="ECO:0000313" key="9">
    <source>
        <dbReference type="Proteomes" id="UP000275078"/>
    </source>
</evidence>
<feature type="domain" description="Chromatin assembly factor 1 subunit Cac1-like C-terminal" evidence="7">
    <location>
        <begin position="292"/>
        <end position="342"/>
    </location>
</feature>
<dbReference type="Pfam" id="PF21796">
    <property type="entry name" value="Cac1_C"/>
    <property type="match status" value="1"/>
</dbReference>
<dbReference type="PANTHER" id="PTHR15272:SF0">
    <property type="entry name" value="CHROMATIN ASSEMBLY FACTOR 1 SUBUNIT A"/>
    <property type="match status" value="1"/>
</dbReference>
<feature type="domain" description="Chromatin assembly factor 1 subunit A dimerization" evidence="6">
    <location>
        <begin position="113"/>
        <end position="181"/>
    </location>
</feature>
<feature type="region of interest" description="Disordered" evidence="5">
    <location>
        <begin position="154"/>
        <end position="177"/>
    </location>
</feature>
<gene>
    <name evidence="8" type="ORF">BJ508DRAFT_149085</name>
</gene>
<evidence type="ECO:0000256" key="2">
    <source>
        <dbReference type="ARBA" id="ARBA00022763"/>
    </source>
</evidence>
<keyword evidence="9" id="KW-1185">Reference proteome</keyword>
<organism evidence="8 9">
    <name type="scientific">Ascobolus immersus RN42</name>
    <dbReference type="NCBI Taxonomy" id="1160509"/>
    <lineage>
        <taxon>Eukaryota</taxon>
        <taxon>Fungi</taxon>
        <taxon>Dikarya</taxon>
        <taxon>Ascomycota</taxon>
        <taxon>Pezizomycotina</taxon>
        <taxon>Pezizomycetes</taxon>
        <taxon>Pezizales</taxon>
        <taxon>Ascobolaceae</taxon>
        <taxon>Ascobolus</taxon>
    </lineage>
</organism>
<proteinExistence type="predicted"/>
<evidence type="ECO:0000259" key="6">
    <source>
        <dbReference type="Pfam" id="PF12253"/>
    </source>
</evidence>
<dbReference type="Pfam" id="PF12253">
    <property type="entry name" value="CAF1A_dimeriz"/>
    <property type="match status" value="1"/>
</dbReference>